<dbReference type="EMBL" id="CCKQ01019661">
    <property type="protein sequence ID" value="CDW91680.1"/>
    <property type="molecule type" value="Genomic_DNA"/>
</dbReference>
<organism evidence="7 8">
    <name type="scientific">Stylonychia lemnae</name>
    <name type="common">Ciliate</name>
    <dbReference type="NCBI Taxonomy" id="5949"/>
    <lineage>
        <taxon>Eukaryota</taxon>
        <taxon>Sar</taxon>
        <taxon>Alveolata</taxon>
        <taxon>Ciliophora</taxon>
        <taxon>Intramacronucleata</taxon>
        <taxon>Spirotrichea</taxon>
        <taxon>Stichotrichia</taxon>
        <taxon>Sporadotrichida</taxon>
        <taxon>Oxytrichidae</taxon>
        <taxon>Stylonychinae</taxon>
        <taxon>Stylonychia</taxon>
    </lineage>
</organism>
<evidence type="ECO:0000256" key="5">
    <source>
        <dbReference type="ARBA" id="ARBA00026215"/>
    </source>
</evidence>
<evidence type="ECO:0000313" key="7">
    <source>
        <dbReference type="EMBL" id="CDW91680.1"/>
    </source>
</evidence>
<proteinExistence type="predicted"/>
<keyword evidence="3" id="KW-0963">Cytoplasm</keyword>
<evidence type="ECO:0000256" key="1">
    <source>
        <dbReference type="ARBA" id="ARBA00004437"/>
    </source>
</evidence>
<evidence type="ECO:0000256" key="3">
    <source>
        <dbReference type="ARBA" id="ARBA00022490"/>
    </source>
</evidence>
<evidence type="ECO:0000256" key="4">
    <source>
        <dbReference type="ARBA" id="ARBA00024819"/>
    </source>
</evidence>
<protein>
    <recommendedName>
        <fullName evidence="5">Cilia- and flagella-associated protein 418</fullName>
    </recommendedName>
</protein>
<comment type="function">
    <text evidence="4">May be involved in photoreceptor outer segment disk morphogenesis.</text>
</comment>
<gene>
    <name evidence="7" type="primary">Contig7946.g8480</name>
    <name evidence="7" type="ORF">STYLEM_20839</name>
</gene>
<name>A0A078BAU0_STYLE</name>
<reference evidence="7 8" key="1">
    <citation type="submission" date="2014-06" db="EMBL/GenBank/DDBJ databases">
        <authorList>
            <person name="Swart Estienne"/>
        </authorList>
    </citation>
    <scope>NUCLEOTIDE SEQUENCE [LARGE SCALE GENOMIC DNA]</scope>
    <source>
        <strain evidence="7 8">130c</strain>
    </source>
</reference>
<dbReference type="InParanoid" id="A0A078BAU0"/>
<dbReference type="InterPro" id="IPR029239">
    <property type="entry name" value="CFAP418"/>
</dbReference>
<evidence type="ECO:0000256" key="6">
    <source>
        <dbReference type="SAM" id="MobiDB-lite"/>
    </source>
</evidence>
<dbReference type="PANTHER" id="PTHR33958">
    <property type="entry name" value="PROTEIN C8ORF37"/>
    <property type="match status" value="1"/>
</dbReference>
<keyword evidence="8" id="KW-1185">Reference proteome</keyword>
<dbReference type="PANTHER" id="PTHR33958:SF1">
    <property type="entry name" value="CILIA- AND FLAGELLA-ASSOCIATED PROTEIN 418"/>
    <property type="match status" value="1"/>
</dbReference>
<dbReference type="Pfam" id="PF14996">
    <property type="entry name" value="RMP"/>
    <property type="match status" value="1"/>
</dbReference>
<sequence>MNIDDLLEEFKDDTQSLSPVQKSRTGNQSPWGPESGLHGLNESFQNSIINQIKDSWDGGKNTTFIIGQQGSPSFSHFRNDDNKIKIVNQSPSLYIELKTAKQLSQQQQEKVKLVHGYRELKNSTISRNNLKQGGVGGTALLSDDDLQDLIDDIADNHDYARLDDRIMMRMSENDYSRVISEGLILVGAKCHQVLIGGSYLANGQMQTVMKPKSCDQMRCVKCTKCQWITINENSAALPEKYQWVCGGH</sequence>
<dbReference type="GO" id="GO:0005829">
    <property type="term" value="C:cytosol"/>
    <property type="evidence" value="ECO:0007669"/>
    <property type="project" value="TreeGrafter"/>
</dbReference>
<dbReference type="AlphaFoldDB" id="A0A078BAU0"/>
<dbReference type="Proteomes" id="UP000039865">
    <property type="component" value="Unassembled WGS sequence"/>
</dbReference>
<comment type="subcellular location">
    <subcellularLocation>
        <location evidence="2">Cytoplasm</location>
    </subcellularLocation>
    <subcellularLocation>
        <location evidence="1">Photoreceptor inner segment</location>
    </subcellularLocation>
</comment>
<evidence type="ECO:0000256" key="2">
    <source>
        <dbReference type="ARBA" id="ARBA00004496"/>
    </source>
</evidence>
<feature type="compositionally biased region" description="Polar residues" evidence="6">
    <location>
        <begin position="15"/>
        <end position="30"/>
    </location>
</feature>
<feature type="region of interest" description="Disordered" evidence="6">
    <location>
        <begin position="11"/>
        <end position="40"/>
    </location>
</feature>
<accession>A0A078BAU0</accession>
<evidence type="ECO:0000313" key="8">
    <source>
        <dbReference type="Proteomes" id="UP000039865"/>
    </source>
</evidence>